<reference evidence="4 5" key="1">
    <citation type="submission" date="2016-11" db="EMBL/GenBank/DDBJ databases">
        <title>Study of marine rhodopsin-containing bacteria.</title>
        <authorList>
            <person name="Yoshizawa S."/>
            <person name="Kumagai Y."/>
            <person name="Kogure K."/>
        </authorList>
    </citation>
    <scope>NUCLEOTIDE SEQUENCE [LARGE SCALE GENOMIC DNA]</scope>
    <source>
        <strain evidence="4 5">SG-29</strain>
    </source>
</reference>
<dbReference type="InterPro" id="IPR036890">
    <property type="entry name" value="HATPase_C_sf"/>
</dbReference>
<evidence type="ECO:0000313" key="4">
    <source>
        <dbReference type="EMBL" id="OZC04303.1"/>
    </source>
</evidence>
<dbReference type="RefSeq" id="WP_094550620.1">
    <property type="nucleotide sequence ID" value="NZ_MQWB01000001.1"/>
</dbReference>
<dbReference type="GO" id="GO:0000155">
    <property type="term" value="F:phosphorelay sensor kinase activity"/>
    <property type="evidence" value="ECO:0007669"/>
    <property type="project" value="InterPro"/>
</dbReference>
<keyword evidence="2" id="KW-0472">Membrane</keyword>
<dbReference type="Proteomes" id="UP000216446">
    <property type="component" value="Unassembled WGS sequence"/>
</dbReference>
<protein>
    <recommendedName>
        <fullName evidence="3">Histidine kinase domain-containing protein</fullName>
    </recommendedName>
</protein>
<evidence type="ECO:0000256" key="1">
    <source>
        <dbReference type="SAM" id="Coils"/>
    </source>
</evidence>
<gene>
    <name evidence="4" type="ORF">BSZ36_15725</name>
</gene>
<dbReference type="EMBL" id="MQWB01000001">
    <property type="protein sequence ID" value="OZC04303.1"/>
    <property type="molecule type" value="Genomic_DNA"/>
</dbReference>
<dbReference type="Gene3D" id="3.30.565.10">
    <property type="entry name" value="Histidine kinase-like ATPase, C-terminal domain"/>
    <property type="match status" value="1"/>
</dbReference>
<accession>A0A259U2N1</accession>
<dbReference type="SUPFAM" id="SSF55874">
    <property type="entry name" value="ATPase domain of HSP90 chaperone/DNA topoisomerase II/histidine kinase"/>
    <property type="match status" value="1"/>
</dbReference>
<evidence type="ECO:0000313" key="5">
    <source>
        <dbReference type="Proteomes" id="UP000216446"/>
    </source>
</evidence>
<dbReference type="PANTHER" id="PTHR34220">
    <property type="entry name" value="SENSOR HISTIDINE KINASE YPDA"/>
    <property type="match status" value="1"/>
</dbReference>
<dbReference type="Pfam" id="PF02518">
    <property type="entry name" value="HATPase_c"/>
    <property type="match status" value="1"/>
</dbReference>
<keyword evidence="1" id="KW-0175">Coiled coil</keyword>
<feature type="transmembrane region" description="Helical" evidence="2">
    <location>
        <begin position="131"/>
        <end position="156"/>
    </location>
</feature>
<organism evidence="4 5">
    <name type="scientific">Rubricoccus marinus</name>
    <dbReference type="NCBI Taxonomy" id="716817"/>
    <lineage>
        <taxon>Bacteria</taxon>
        <taxon>Pseudomonadati</taxon>
        <taxon>Rhodothermota</taxon>
        <taxon>Rhodothermia</taxon>
        <taxon>Rhodothermales</taxon>
        <taxon>Rubricoccaceae</taxon>
        <taxon>Rubricoccus</taxon>
    </lineage>
</organism>
<feature type="coiled-coil region" evidence="1">
    <location>
        <begin position="160"/>
        <end position="196"/>
    </location>
</feature>
<feature type="domain" description="Histidine kinase" evidence="3">
    <location>
        <begin position="291"/>
        <end position="384"/>
    </location>
</feature>
<dbReference type="AlphaFoldDB" id="A0A259U2N1"/>
<dbReference type="GO" id="GO:0016020">
    <property type="term" value="C:membrane"/>
    <property type="evidence" value="ECO:0007669"/>
    <property type="project" value="InterPro"/>
</dbReference>
<dbReference type="InParanoid" id="A0A259U2N1"/>
<dbReference type="Pfam" id="PF06580">
    <property type="entry name" value="His_kinase"/>
    <property type="match status" value="1"/>
</dbReference>
<dbReference type="InterPro" id="IPR003594">
    <property type="entry name" value="HATPase_dom"/>
</dbReference>
<dbReference type="PROSITE" id="PS50109">
    <property type="entry name" value="HIS_KIN"/>
    <property type="match status" value="1"/>
</dbReference>
<dbReference type="SMART" id="SM00387">
    <property type="entry name" value="HATPase_c"/>
    <property type="match status" value="1"/>
</dbReference>
<dbReference type="PANTHER" id="PTHR34220:SF7">
    <property type="entry name" value="SENSOR HISTIDINE KINASE YPDA"/>
    <property type="match status" value="1"/>
</dbReference>
<name>A0A259U2N1_9BACT</name>
<feature type="transmembrane region" description="Helical" evidence="2">
    <location>
        <begin position="48"/>
        <end position="73"/>
    </location>
</feature>
<keyword evidence="5" id="KW-1185">Reference proteome</keyword>
<keyword evidence="2" id="KW-1133">Transmembrane helix</keyword>
<evidence type="ECO:0000259" key="3">
    <source>
        <dbReference type="PROSITE" id="PS50109"/>
    </source>
</evidence>
<dbReference type="InterPro" id="IPR050640">
    <property type="entry name" value="Bact_2-comp_sensor_kinase"/>
</dbReference>
<dbReference type="InterPro" id="IPR005467">
    <property type="entry name" value="His_kinase_dom"/>
</dbReference>
<feature type="transmembrane region" description="Helical" evidence="2">
    <location>
        <begin position="16"/>
        <end position="42"/>
    </location>
</feature>
<proteinExistence type="predicted"/>
<dbReference type="OrthoDB" id="9792992at2"/>
<sequence length="385" mass="42090">MTTNLPRLPNSRWGRIGVLVAFWACFTLLIVGHAYVTLVYVVGMEYRIGYGVSGAVQGLTWILVTPLVIAMVARFPLAGRRWIRSIAVHFGTAAIVAAAVAVLVVVAISPFDMGPRIPTGWAAFPGTYTRVFLLFEIIWFAVAAAATAATATRIALAQERRAAEREAELRKREIRAARLRERTAQLEGQLSAAQLDALRMQLNPHFLFNTLHAVSTLMARDVDGARTMISNLSGLLRRVLDGTDAPEVPLDDELDLLGHYLEIERARFTDRLDVAMDVDDGMRSALVPTLILQPLVENAIKHGIAPRGEGGRVEIAAQRMNGHLVLHVCDDGPGLPPGGVKREGVGLRNTRDRLEKIYGDEARLTLSNRPEGGLDAEVRIPFTSA</sequence>
<comment type="caution">
    <text evidence="4">The sequence shown here is derived from an EMBL/GenBank/DDBJ whole genome shotgun (WGS) entry which is preliminary data.</text>
</comment>
<evidence type="ECO:0000256" key="2">
    <source>
        <dbReference type="SAM" id="Phobius"/>
    </source>
</evidence>
<keyword evidence="2" id="KW-0812">Transmembrane</keyword>
<feature type="transmembrane region" description="Helical" evidence="2">
    <location>
        <begin position="85"/>
        <end position="111"/>
    </location>
</feature>
<dbReference type="InterPro" id="IPR010559">
    <property type="entry name" value="Sig_transdc_His_kin_internal"/>
</dbReference>